<dbReference type="EMBL" id="AP014924">
    <property type="protein sequence ID" value="BAS26495.1"/>
    <property type="molecule type" value="Genomic_DNA"/>
</dbReference>
<evidence type="ECO:0000256" key="4">
    <source>
        <dbReference type="ARBA" id="ARBA00022692"/>
    </source>
</evidence>
<evidence type="ECO:0000256" key="1">
    <source>
        <dbReference type="ARBA" id="ARBA00004651"/>
    </source>
</evidence>
<comment type="subcellular location">
    <subcellularLocation>
        <location evidence="1">Cell membrane</location>
        <topology evidence="1">Multi-pass membrane protein</topology>
    </subcellularLocation>
</comment>
<evidence type="ECO:0000313" key="9">
    <source>
        <dbReference type="Proteomes" id="UP000065807"/>
    </source>
</evidence>
<feature type="transmembrane region" description="Helical" evidence="7">
    <location>
        <begin position="169"/>
        <end position="198"/>
    </location>
</feature>
<dbReference type="InterPro" id="IPR002751">
    <property type="entry name" value="CbiM/NikMN"/>
</dbReference>
<proteinExistence type="predicted"/>
<keyword evidence="3" id="KW-1003">Cell membrane</keyword>
<evidence type="ECO:0000256" key="6">
    <source>
        <dbReference type="ARBA" id="ARBA00023136"/>
    </source>
</evidence>
<sequence>MHVPDGLLDTKIWTASLALSAGAIGLAARRAGQELQERQVPTLGVMAAFVFAAQMVNFPVPGGTSGHLLGAALAALTLGPWAATLVMTAVLVIQAFFFGDGGVTALGANVLTMGVVAPWTAHASHRSLRRLWKGPRGGSVARFVAAWVSVEAAALVIALMLAASGYVPLALALGALLGWHALIGAGEGLITVAVLTYLHRLLPEDAGSARPMLRGDGV</sequence>
<keyword evidence="4 7" id="KW-0812">Transmembrane</keyword>
<name>A0A0K2SHC6_LIMPI</name>
<organism evidence="8 9">
    <name type="scientific">Limnochorda pilosa</name>
    <dbReference type="NCBI Taxonomy" id="1555112"/>
    <lineage>
        <taxon>Bacteria</taxon>
        <taxon>Bacillati</taxon>
        <taxon>Bacillota</taxon>
        <taxon>Limnochordia</taxon>
        <taxon>Limnochordales</taxon>
        <taxon>Limnochordaceae</taxon>
        <taxon>Limnochorda</taxon>
    </lineage>
</organism>
<feature type="transmembrane region" description="Helical" evidence="7">
    <location>
        <begin position="40"/>
        <end position="60"/>
    </location>
</feature>
<dbReference type="Proteomes" id="UP000065807">
    <property type="component" value="Chromosome"/>
</dbReference>
<dbReference type="GO" id="GO:0000041">
    <property type="term" value="P:transition metal ion transport"/>
    <property type="evidence" value="ECO:0007669"/>
    <property type="project" value="InterPro"/>
</dbReference>
<dbReference type="KEGG" id="lpil:LIP_0638"/>
<feature type="transmembrane region" description="Helical" evidence="7">
    <location>
        <begin position="103"/>
        <end position="122"/>
    </location>
</feature>
<evidence type="ECO:0000256" key="2">
    <source>
        <dbReference type="ARBA" id="ARBA00022448"/>
    </source>
</evidence>
<dbReference type="STRING" id="1555112.LIP_0638"/>
<reference evidence="9" key="2">
    <citation type="journal article" date="2016" name="Int. J. Syst. Evol. Microbiol.">
        <title>Complete genome sequence and cell structure of Limnochorda pilosa, a Gram-negative spore-former within the phylum Firmicutes.</title>
        <authorList>
            <person name="Watanabe M."/>
            <person name="Kojima H."/>
            <person name="Fukui M."/>
        </authorList>
    </citation>
    <scope>NUCLEOTIDE SEQUENCE [LARGE SCALE GENOMIC DNA]</scope>
    <source>
        <strain evidence="9">HC45</strain>
    </source>
</reference>
<dbReference type="GO" id="GO:0005886">
    <property type="term" value="C:plasma membrane"/>
    <property type="evidence" value="ECO:0007669"/>
    <property type="project" value="UniProtKB-SubCell"/>
</dbReference>
<dbReference type="AlphaFoldDB" id="A0A0K2SHC6"/>
<keyword evidence="5 7" id="KW-1133">Transmembrane helix</keyword>
<dbReference type="Gene3D" id="1.10.1760.20">
    <property type="match status" value="1"/>
</dbReference>
<keyword evidence="6 7" id="KW-0472">Membrane</keyword>
<dbReference type="Pfam" id="PF01891">
    <property type="entry name" value="CbiM"/>
    <property type="match status" value="1"/>
</dbReference>
<keyword evidence="9" id="KW-1185">Reference proteome</keyword>
<feature type="transmembrane region" description="Helical" evidence="7">
    <location>
        <begin position="72"/>
        <end position="97"/>
    </location>
</feature>
<evidence type="ECO:0000256" key="3">
    <source>
        <dbReference type="ARBA" id="ARBA00022475"/>
    </source>
</evidence>
<dbReference type="PANTHER" id="PTHR34229:SF1">
    <property type="entry name" value="METAL TRANSPORT PROTEIN HI_1621-RELATED"/>
    <property type="match status" value="1"/>
</dbReference>
<evidence type="ECO:0000313" key="8">
    <source>
        <dbReference type="EMBL" id="BAS26495.1"/>
    </source>
</evidence>
<protein>
    <submittedName>
        <fullName evidence="8">Cobalamin biosynthesis protein CbiM</fullName>
    </submittedName>
</protein>
<dbReference type="OrthoDB" id="5395048at2"/>
<reference evidence="9" key="1">
    <citation type="submission" date="2015-07" db="EMBL/GenBank/DDBJ databases">
        <title>Complete genome sequence and phylogenetic analysis of Limnochorda pilosa.</title>
        <authorList>
            <person name="Watanabe M."/>
            <person name="Kojima H."/>
            <person name="Fukui M."/>
        </authorList>
    </citation>
    <scope>NUCLEOTIDE SEQUENCE [LARGE SCALE GENOMIC DNA]</scope>
    <source>
        <strain evidence="9">HC45</strain>
    </source>
</reference>
<keyword evidence="2" id="KW-0813">Transport</keyword>
<accession>A0A0K2SHC6</accession>
<feature type="transmembrane region" description="Helical" evidence="7">
    <location>
        <begin position="143"/>
        <end position="163"/>
    </location>
</feature>
<evidence type="ECO:0000256" key="5">
    <source>
        <dbReference type="ARBA" id="ARBA00022989"/>
    </source>
</evidence>
<evidence type="ECO:0000256" key="7">
    <source>
        <dbReference type="SAM" id="Phobius"/>
    </source>
</evidence>
<gene>
    <name evidence="8" type="ORF">LIP_0638</name>
</gene>
<dbReference type="PANTHER" id="PTHR34229">
    <property type="entry name" value="METAL TRANSPORT PROTEIN HI_1621-RELATED"/>
    <property type="match status" value="1"/>
</dbReference>